<reference evidence="1 2" key="1">
    <citation type="journal article" date="2021" name="Nat. Plants">
        <title>The Taxus genome provides insights into paclitaxel biosynthesis.</title>
        <authorList>
            <person name="Xiong X."/>
            <person name="Gou J."/>
            <person name="Liao Q."/>
            <person name="Li Y."/>
            <person name="Zhou Q."/>
            <person name="Bi G."/>
            <person name="Li C."/>
            <person name="Du R."/>
            <person name="Wang X."/>
            <person name="Sun T."/>
            <person name="Guo L."/>
            <person name="Liang H."/>
            <person name="Lu P."/>
            <person name="Wu Y."/>
            <person name="Zhang Z."/>
            <person name="Ro D.K."/>
            <person name="Shang Y."/>
            <person name="Huang S."/>
            <person name="Yan J."/>
        </authorList>
    </citation>
    <scope>NUCLEOTIDE SEQUENCE [LARGE SCALE GENOMIC DNA]</scope>
    <source>
        <strain evidence="1">Ta-2019</strain>
    </source>
</reference>
<protein>
    <submittedName>
        <fullName evidence="1">Uncharacterized protein</fullName>
    </submittedName>
</protein>
<name>A0AA38GSZ1_TAXCH</name>
<feature type="non-terminal residue" evidence="1">
    <location>
        <position position="72"/>
    </location>
</feature>
<proteinExistence type="predicted"/>
<dbReference type="Proteomes" id="UP000824469">
    <property type="component" value="Unassembled WGS sequence"/>
</dbReference>
<dbReference type="PANTHER" id="PTHR45521:SF2">
    <property type="entry name" value="TRANSDUCIN_WD40 REPEAT-LIKE SUPERFAMILY PROTEIN"/>
    <property type="match status" value="1"/>
</dbReference>
<sequence>VNGLQSGALLGVAYKTPRRISPVAATAISTVQSASLSGFVPTGGGMLSSFDDGAFASGRSPIGEAPANFQLY</sequence>
<accession>A0AA38GSZ1</accession>
<gene>
    <name evidence="1" type="ORF">KI387_006293</name>
</gene>
<keyword evidence="2" id="KW-1185">Reference proteome</keyword>
<dbReference type="EMBL" id="JAHRHJ020000002">
    <property type="protein sequence ID" value="KAH9326115.1"/>
    <property type="molecule type" value="Genomic_DNA"/>
</dbReference>
<feature type="non-terminal residue" evidence="1">
    <location>
        <position position="1"/>
    </location>
</feature>
<evidence type="ECO:0000313" key="2">
    <source>
        <dbReference type="Proteomes" id="UP000824469"/>
    </source>
</evidence>
<evidence type="ECO:0000313" key="1">
    <source>
        <dbReference type="EMBL" id="KAH9326115.1"/>
    </source>
</evidence>
<organism evidence="1 2">
    <name type="scientific">Taxus chinensis</name>
    <name type="common">Chinese yew</name>
    <name type="synonym">Taxus wallichiana var. chinensis</name>
    <dbReference type="NCBI Taxonomy" id="29808"/>
    <lineage>
        <taxon>Eukaryota</taxon>
        <taxon>Viridiplantae</taxon>
        <taxon>Streptophyta</taxon>
        <taxon>Embryophyta</taxon>
        <taxon>Tracheophyta</taxon>
        <taxon>Spermatophyta</taxon>
        <taxon>Pinopsida</taxon>
        <taxon>Pinidae</taxon>
        <taxon>Conifers II</taxon>
        <taxon>Cupressales</taxon>
        <taxon>Taxaceae</taxon>
        <taxon>Taxus</taxon>
    </lineage>
</organism>
<dbReference type="PANTHER" id="PTHR45521">
    <property type="entry name" value="TSET COMPLEX MEMBER TSTF"/>
    <property type="match status" value="1"/>
</dbReference>
<dbReference type="InterPro" id="IPR053290">
    <property type="entry name" value="TSET_complex_member"/>
</dbReference>
<comment type="caution">
    <text evidence="1">The sequence shown here is derived from an EMBL/GenBank/DDBJ whole genome shotgun (WGS) entry which is preliminary data.</text>
</comment>
<dbReference type="AlphaFoldDB" id="A0AA38GSZ1"/>